<reference evidence="3" key="1">
    <citation type="journal article" date="2019" name="Beilstein J. Org. Chem.">
        <title>Nanangenines: drimane sesquiterpenoids as the dominant metabolite cohort of a novel Australian fungus, Aspergillus nanangensis.</title>
        <authorList>
            <person name="Lacey H.J."/>
            <person name="Gilchrist C.L.M."/>
            <person name="Crombie A."/>
            <person name="Kalaitzis J.A."/>
            <person name="Vuong D."/>
            <person name="Rutledge P.J."/>
            <person name="Turner P."/>
            <person name="Pitt J.I."/>
            <person name="Lacey E."/>
            <person name="Chooi Y.H."/>
            <person name="Piggott A.M."/>
        </authorList>
    </citation>
    <scope>NUCLEOTIDE SEQUENCE</scope>
    <source>
        <strain evidence="3">MST-FP2251</strain>
    </source>
</reference>
<dbReference type="Proteomes" id="UP001194746">
    <property type="component" value="Unassembled WGS sequence"/>
</dbReference>
<protein>
    <recommendedName>
        <fullName evidence="2">Bacteriophage T5 Orf172 DNA-binding domain-containing protein</fullName>
    </recommendedName>
</protein>
<feature type="region of interest" description="Disordered" evidence="1">
    <location>
        <begin position="345"/>
        <end position="374"/>
    </location>
</feature>
<organism evidence="3 4">
    <name type="scientific">Aspergillus nanangensis</name>
    <dbReference type="NCBI Taxonomy" id="2582783"/>
    <lineage>
        <taxon>Eukaryota</taxon>
        <taxon>Fungi</taxon>
        <taxon>Dikarya</taxon>
        <taxon>Ascomycota</taxon>
        <taxon>Pezizomycotina</taxon>
        <taxon>Eurotiomycetes</taxon>
        <taxon>Eurotiomycetidae</taxon>
        <taxon>Eurotiales</taxon>
        <taxon>Aspergillaceae</taxon>
        <taxon>Aspergillus</taxon>
        <taxon>Aspergillus subgen. Circumdati</taxon>
    </lineage>
</organism>
<dbReference type="Pfam" id="PF10544">
    <property type="entry name" value="T5orf172"/>
    <property type="match status" value="1"/>
</dbReference>
<evidence type="ECO:0000313" key="4">
    <source>
        <dbReference type="Proteomes" id="UP001194746"/>
    </source>
</evidence>
<evidence type="ECO:0000256" key="1">
    <source>
        <dbReference type="SAM" id="MobiDB-lite"/>
    </source>
</evidence>
<feature type="compositionally biased region" description="Basic residues" evidence="1">
    <location>
        <begin position="345"/>
        <end position="361"/>
    </location>
</feature>
<reference evidence="3" key="2">
    <citation type="submission" date="2020-02" db="EMBL/GenBank/DDBJ databases">
        <authorList>
            <person name="Gilchrist C.L.M."/>
            <person name="Chooi Y.-H."/>
        </authorList>
    </citation>
    <scope>NUCLEOTIDE SEQUENCE</scope>
    <source>
        <strain evidence="3">MST-FP2251</strain>
    </source>
</reference>
<accession>A0AAD4GTD6</accession>
<proteinExistence type="predicted"/>
<dbReference type="AlphaFoldDB" id="A0AAD4GTD6"/>
<dbReference type="EMBL" id="VCAU01000036">
    <property type="protein sequence ID" value="KAF9889439.1"/>
    <property type="molecule type" value="Genomic_DNA"/>
</dbReference>
<evidence type="ECO:0000259" key="2">
    <source>
        <dbReference type="Pfam" id="PF10544"/>
    </source>
</evidence>
<evidence type="ECO:0000313" key="3">
    <source>
        <dbReference type="EMBL" id="KAF9889439.1"/>
    </source>
</evidence>
<dbReference type="InterPro" id="IPR053006">
    <property type="entry name" value="Meiosis_regulatory"/>
</dbReference>
<name>A0AAD4GTD6_ASPNN</name>
<feature type="domain" description="Bacteriophage T5 Orf172 DNA-binding" evidence="2">
    <location>
        <begin position="212"/>
        <end position="309"/>
    </location>
</feature>
<dbReference type="InterPro" id="IPR018306">
    <property type="entry name" value="Phage_T5_Orf172_DNA-bd"/>
</dbReference>
<feature type="region of interest" description="Disordered" evidence="1">
    <location>
        <begin position="117"/>
        <end position="173"/>
    </location>
</feature>
<keyword evidence="4" id="KW-1185">Reference proteome</keyword>
<dbReference type="PANTHER" id="PTHR28094">
    <property type="entry name" value="MEIOTICALLY UP-REGULATED GENE 113 PROTEIN"/>
    <property type="match status" value="1"/>
</dbReference>
<feature type="compositionally biased region" description="Acidic residues" evidence="1">
    <location>
        <begin position="125"/>
        <end position="166"/>
    </location>
</feature>
<comment type="caution">
    <text evidence="3">The sequence shown here is derived from an EMBL/GenBank/DDBJ whole genome shotgun (WGS) entry which is preliminary data.</text>
</comment>
<dbReference type="PANTHER" id="PTHR28094:SF1">
    <property type="entry name" value="MEIOTICALLY UP-REGULATED GENE 113 PROTEIN"/>
    <property type="match status" value="1"/>
</dbReference>
<gene>
    <name evidence="3" type="ORF">FE257_007341</name>
</gene>
<sequence>MKSSPTFCSLAQLLEWTHVDPPSPQCAYLVRAGSPCKGWMSRKISDQARSLVAEHLDLLTAVSEGWTKAFFQKLATIHLCNNHKKHDFHAIEQWLGEFTTGRDTIIDKLEEYYNLDMDDTRTGESEDNADDVESSGIDSEESDEEQSVSEEEDISDEEDASDEEESVSASSSQFEAPIGLLRYTYTIAEDEVAKDVTHLLEQPVKGKSQPPGYIYVIRPIGLLGKLKVGYTTSHSPQVERFRMHQKCHQEFEEVTKRLAPYAYRVEQLLLREFSNKHYTLENACQSCGTYHRELLDVDEDTLLRCLEKWIGFVESCPYNKKGNLTKEAKERLPRPALKSYLGCKPTRHRRSPGVTPTKKRASQGSQIVSPPGVGFRVPTSATKYLNVHETELNHDDLCAAVEGLQLTPSRHRRAVP</sequence>